<accession>A0A857J5L1</accession>
<keyword evidence="3" id="KW-1185">Reference proteome</keyword>
<sequence length="320" mass="34050">MPLPPSSAAEPDDIPLDDEDDGRPACILVFNANDPSGAGGLSGDVLAIASVGGHALAVATGTYVRDSARIFEHFALEEEAVSEQARVVLEDVPVDAIKVGFAGTPANVSAIAEIAADYDGLPLIAYMPDLSWWSEDEIDAYHDAFRELLLPQTTVLIGNHGTLWRWLLPDWEHQRSPSARDIARAASEAGTPYTLVTGIPLPEQFVDNSLASPETVLATVKFELFDATFSGAGDTLAAAFTALIANGSDLGEAVAESLHYLDRSLDGGFRPGMGNVLPDRLFWAQPDEEDEDDESPGDVASPDIAKALEGFVMPPPDTQH</sequence>
<dbReference type="EMBL" id="CP047650">
    <property type="protein sequence ID" value="QHI98281.1"/>
    <property type="molecule type" value="Genomic_DNA"/>
</dbReference>
<protein>
    <submittedName>
        <fullName evidence="2">Hydroxymethylpyrimidine/phosphomethylpyrimidine kinase</fullName>
    </submittedName>
</protein>
<evidence type="ECO:0000313" key="3">
    <source>
        <dbReference type="Proteomes" id="UP000464787"/>
    </source>
</evidence>
<proteinExistence type="predicted"/>
<reference evidence="2 3" key="1">
    <citation type="submission" date="2020-01" db="EMBL/GenBank/DDBJ databases">
        <title>Genome sequencing of strain KACC 21265.</title>
        <authorList>
            <person name="Heo J."/>
            <person name="Kim S.-J."/>
            <person name="Kim J.-S."/>
            <person name="Hong S.-B."/>
            <person name="Kwon S.-W."/>
        </authorList>
    </citation>
    <scope>NUCLEOTIDE SEQUENCE [LARGE SCALE GENOMIC DNA]</scope>
    <source>
        <strain evidence="2 3">KACC 21265</strain>
    </source>
</reference>
<dbReference type="GO" id="GO:0009228">
    <property type="term" value="P:thiamine biosynthetic process"/>
    <property type="evidence" value="ECO:0007669"/>
    <property type="project" value="TreeGrafter"/>
</dbReference>
<gene>
    <name evidence="2" type="ORF">GT347_09910</name>
</gene>
<dbReference type="KEGG" id="xyk:GT347_09910"/>
<dbReference type="PANTHER" id="PTHR20858:SF17">
    <property type="entry name" value="HYDROXYMETHYLPYRIMIDINE_PHOSPHOMETHYLPYRIMIDINE KINASE THI20-RELATED"/>
    <property type="match status" value="1"/>
</dbReference>
<name>A0A857J5L1_9BURK</name>
<feature type="domain" description="Pyridoxamine kinase/Phosphomethylpyrimidine kinase" evidence="1">
    <location>
        <begin position="34"/>
        <end position="275"/>
    </location>
</feature>
<dbReference type="GO" id="GO:0009229">
    <property type="term" value="P:thiamine diphosphate biosynthetic process"/>
    <property type="evidence" value="ECO:0007669"/>
    <property type="project" value="UniProtKB-UniPathway"/>
</dbReference>
<dbReference type="Proteomes" id="UP000464787">
    <property type="component" value="Chromosome"/>
</dbReference>
<dbReference type="Pfam" id="PF08543">
    <property type="entry name" value="Phos_pyr_kin"/>
    <property type="match status" value="1"/>
</dbReference>
<dbReference type="InterPro" id="IPR013749">
    <property type="entry name" value="PM/HMP-P_kinase-1"/>
</dbReference>
<dbReference type="Gene3D" id="3.40.1190.20">
    <property type="match status" value="1"/>
</dbReference>
<organism evidence="2 3">
    <name type="scientific">Xylophilus rhododendri</name>
    <dbReference type="NCBI Taxonomy" id="2697032"/>
    <lineage>
        <taxon>Bacteria</taxon>
        <taxon>Pseudomonadati</taxon>
        <taxon>Pseudomonadota</taxon>
        <taxon>Betaproteobacteria</taxon>
        <taxon>Burkholderiales</taxon>
        <taxon>Xylophilus</taxon>
    </lineage>
</organism>
<dbReference type="GO" id="GO:0008902">
    <property type="term" value="F:hydroxymethylpyrimidine kinase activity"/>
    <property type="evidence" value="ECO:0007669"/>
    <property type="project" value="TreeGrafter"/>
</dbReference>
<evidence type="ECO:0000313" key="2">
    <source>
        <dbReference type="EMBL" id="QHI98281.1"/>
    </source>
</evidence>
<keyword evidence="2" id="KW-0418">Kinase</keyword>
<dbReference type="GO" id="GO:0005829">
    <property type="term" value="C:cytosol"/>
    <property type="evidence" value="ECO:0007669"/>
    <property type="project" value="TreeGrafter"/>
</dbReference>
<keyword evidence="2" id="KW-0808">Transferase</keyword>
<dbReference type="InterPro" id="IPR029056">
    <property type="entry name" value="Ribokinase-like"/>
</dbReference>
<dbReference type="UniPathway" id="UPA00060">
    <property type="reaction ID" value="UER00138"/>
</dbReference>
<dbReference type="GO" id="GO:0008972">
    <property type="term" value="F:phosphomethylpyrimidine kinase activity"/>
    <property type="evidence" value="ECO:0007669"/>
    <property type="project" value="TreeGrafter"/>
</dbReference>
<evidence type="ECO:0000259" key="1">
    <source>
        <dbReference type="Pfam" id="PF08543"/>
    </source>
</evidence>
<dbReference type="AlphaFoldDB" id="A0A857J5L1"/>
<dbReference type="RefSeq" id="WP_160551798.1">
    <property type="nucleotide sequence ID" value="NZ_CP047650.1"/>
</dbReference>
<dbReference type="SUPFAM" id="SSF53613">
    <property type="entry name" value="Ribokinase-like"/>
    <property type="match status" value="1"/>
</dbReference>
<dbReference type="PANTHER" id="PTHR20858">
    <property type="entry name" value="PHOSPHOMETHYLPYRIMIDINE KINASE"/>
    <property type="match status" value="1"/>
</dbReference>